<dbReference type="Gene3D" id="1.20.1050.90">
    <property type="entry name" value="RecF/RecN/SMC, N-terminal domain"/>
    <property type="match status" value="1"/>
</dbReference>
<feature type="compositionally biased region" description="Acidic residues" evidence="15">
    <location>
        <begin position="404"/>
        <end position="415"/>
    </location>
</feature>
<dbReference type="SUPFAM" id="SSF52540">
    <property type="entry name" value="P-loop containing nucleoside triphosphate hydrolases"/>
    <property type="match status" value="1"/>
</dbReference>
<feature type="domain" description="RecF/RecN/SMC N-terminal" evidence="16">
    <location>
        <begin position="3"/>
        <end position="365"/>
    </location>
</feature>
<dbReference type="PROSITE" id="PS00617">
    <property type="entry name" value="RECF_1"/>
    <property type="match status" value="1"/>
</dbReference>
<sequence>MFVDHLELVDFRSYRAASLALGPGVNVLMGPNGHGKTNLVEAIEYLATLSSHRVASDAPLLRAGTSQAIIRAAVVAGRDDPRKLLLEIELNAGRANRARINRVPQRRVRDLVGALRAVVFSPEDLAIVKGDPADRRGFLDALLVTRWPRMAAVKADYDRALRQRNALLKQVAKRGGHLDDATAVTLDVWDERLADLGAELLAARITTLADVAAPTRAAYAAIAPVNNVASARYKSALPHLAELLAPEGDEYPGTPDPSVLSGLLRQHMAVRRHDECIRGVSLVGPHRDDIDLHIGALPAKGYASHGESWSLALALRLGSLTMLRAEGIEPVLVLDDVFAELDTTRRDRLAEAVRDAEQVLVTAAVDQDVPDQLTGRRLRVHMHDEPNPDGDTGRVSRITGEGVVDLDDGTGDDGAGDSPHEHAEPGRGSEDVR</sequence>
<evidence type="ECO:0000256" key="2">
    <source>
        <dbReference type="ARBA" id="ARBA00008016"/>
    </source>
</evidence>
<evidence type="ECO:0000256" key="3">
    <source>
        <dbReference type="ARBA" id="ARBA00020170"/>
    </source>
</evidence>
<name>A0A375I2I5_9ACTN</name>
<dbReference type="GO" id="GO:0005524">
    <property type="term" value="F:ATP binding"/>
    <property type="evidence" value="ECO:0007669"/>
    <property type="project" value="UniProtKB-UniRule"/>
</dbReference>
<dbReference type="InterPro" id="IPR042174">
    <property type="entry name" value="RecF_2"/>
</dbReference>
<dbReference type="HAMAP" id="MF_00365">
    <property type="entry name" value="RecF"/>
    <property type="match status" value="1"/>
</dbReference>
<evidence type="ECO:0000256" key="9">
    <source>
        <dbReference type="ARBA" id="ARBA00023125"/>
    </source>
</evidence>
<evidence type="ECO:0000256" key="4">
    <source>
        <dbReference type="ARBA" id="ARBA00022490"/>
    </source>
</evidence>
<dbReference type="Proteomes" id="UP000265962">
    <property type="component" value="Unassembled WGS sequence"/>
</dbReference>
<feature type="region of interest" description="Disordered" evidence="15">
    <location>
        <begin position="380"/>
        <end position="433"/>
    </location>
</feature>
<organism evidence="17 18">
    <name type="scientific">Propionibacterium ruminifibrarum</name>
    <dbReference type="NCBI Taxonomy" id="1962131"/>
    <lineage>
        <taxon>Bacteria</taxon>
        <taxon>Bacillati</taxon>
        <taxon>Actinomycetota</taxon>
        <taxon>Actinomycetes</taxon>
        <taxon>Propionibacteriales</taxon>
        <taxon>Propionibacteriaceae</taxon>
        <taxon>Propionibacterium</taxon>
    </lineage>
</organism>
<evidence type="ECO:0000259" key="16">
    <source>
        <dbReference type="Pfam" id="PF02463"/>
    </source>
</evidence>
<evidence type="ECO:0000256" key="8">
    <source>
        <dbReference type="ARBA" id="ARBA00022840"/>
    </source>
</evidence>
<dbReference type="GO" id="GO:0006260">
    <property type="term" value="P:DNA replication"/>
    <property type="evidence" value="ECO:0007669"/>
    <property type="project" value="UniProtKB-UniRule"/>
</dbReference>
<dbReference type="GO" id="GO:0005737">
    <property type="term" value="C:cytoplasm"/>
    <property type="evidence" value="ECO:0007669"/>
    <property type="project" value="UniProtKB-SubCell"/>
</dbReference>
<evidence type="ECO:0000256" key="14">
    <source>
        <dbReference type="RuleBase" id="RU000578"/>
    </source>
</evidence>
<dbReference type="PANTHER" id="PTHR32182">
    <property type="entry name" value="DNA REPLICATION AND REPAIR PROTEIN RECF"/>
    <property type="match status" value="1"/>
</dbReference>
<keyword evidence="9 13" id="KW-0238">DNA-binding</keyword>
<keyword evidence="10 13" id="KW-0234">DNA repair</keyword>
<evidence type="ECO:0000313" key="17">
    <source>
        <dbReference type="EMBL" id="SPF69069.1"/>
    </source>
</evidence>
<keyword evidence="8 13" id="KW-0067">ATP-binding</keyword>
<dbReference type="InterPro" id="IPR027417">
    <property type="entry name" value="P-loop_NTPase"/>
</dbReference>
<comment type="function">
    <text evidence="12 13 14">The RecF protein is involved in DNA metabolism; it is required for DNA replication and normal SOS inducibility. RecF binds preferentially to single-stranded, linear DNA. It also seems to bind ATP.</text>
</comment>
<dbReference type="Gene3D" id="3.40.50.300">
    <property type="entry name" value="P-loop containing nucleotide triphosphate hydrolases"/>
    <property type="match status" value="1"/>
</dbReference>
<feature type="binding site" evidence="13">
    <location>
        <begin position="30"/>
        <end position="37"/>
    </location>
    <ligand>
        <name>ATP</name>
        <dbReference type="ChEBI" id="CHEBI:30616"/>
    </ligand>
</feature>
<keyword evidence="6 13" id="KW-0547">Nucleotide-binding</keyword>
<dbReference type="GO" id="GO:0009432">
    <property type="term" value="P:SOS response"/>
    <property type="evidence" value="ECO:0007669"/>
    <property type="project" value="UniProtKB-UniRule"/>
</dbReference>
<evidence type="ECO:0000256" key="5">
    <source>
        <dbReference type="ARBA" id="ARBA00022705"/>
    </source>
</evidence>
<evidence type="ECO:0000256" key="15">
    <source>
        <dbReference type="SAM" id="MobiDB-lite"/>
    </source>
</evidence>
<dbReference type="GO" id="GO:0003697">
    <property type="term" value="F:single-stranded DNA binding"/>
    <property type="evidence" value="ECO:0007669"/>
    <property type="project" value="UniProtKB-UniRule"/>
</dbReference>
<dbReference type="GO" id="GO:0006302">
    <property type="term" value="P:double-strand break repair"/>
    <property type="evidence" value="ECO:0007669"/>
    <property type="project" value="TreeGrafter"/>
</dbReference>
<dbReference type="InterPro" id="IPR003395">
    <property type="entry name" value="RecF/RecN/SMC_N"/>
</dbReference>
<feature type="compositionally biased region" description="Basic and acidic residues" evidence="15">
    <location>
        <begin position="381"/>
        <end position="394"/>
    </location>
</feature>
<dbReference type="GO" id="GO:0000731">
    <property type="term" value="P:DNA synthesis involved in DNA repair"/>
    <property type="evidence" value="ECO:0007669"/>
    <property type="project" value="TreeGrafter"/>
</dbReference>
<feature type="compositionally biased region" description="Basic and acidic residues" evidence="15">
    <location>
        <begin position="418"/>
        <end position="433"/>
    </location>
</feature>
<dbReference type="InterPro" id="IPR001238">
    <property type="entry name" value="DNA-binding_RecF"/>
</dbReference>
<evidence type="ECO:0000313" key="18">
    <source>
        <dbReference type="Proteomes" id="UP000265962"/>
    </source>
</evidence>
<dbReference type="PANTHER" id="PTHR32182:SF0">
    <property type="entry name" value="DNA REPLICATION AND REPAIR PROTEIN RECF"/>
    <property type="match status" value="1"/>
</dbReference>
<keyword evidence="18" id="KW-1185">Reference proteome</keyword>
<dbReference type="Pfam" id="PF02463">
    <property type="entry name" value="SMC_N"/>
    <property type="match status" value="1"/>
</dbReference>
<evidence type="ECO:0000256" key="1">
    <source>
        <dbReference type="ARBA" id="ARBA00004496"/>
    </source>
</evidence>
<comment type="similarity">
    <text evidence="2 13 14">Belongs to the RecF family.</text>
</comment>
<keyword evidence="5 13" id="KW-0235">DNA replication</keyword>
<evidence type="ECO:0000256" key="11">
    <source>
        <dbReference type="ARBA" id="ARBA00023236"/>
    </source>
</evidence>
<keyword evidence="4 13" id="KW-0963">Cytoplasm</keyword>
<keyword evidence="7 13" id="KW-0227">DNA damage</keyword>
<dbReference type="EMBL" id="OMOH01000008">
    <property type="protein sequence ID" value="SPF69069.1"/>
    <property type="molecule type" value="Genomic_DNA"/>
</dbReference>
<reference evidence="18" key="1">
    <citation type="submission" date="2018-02" db="EMBL/GenBank/DDBJ databases">
        <authorList>
            <person name="Hornung B."/>
        </authorList>
    </citation>
    <scope>NUCLEOTIDE SEQUENCE [LARGE SCALE GENOMIC DNA]</scope>
</reference>
<protein>
    <recommendedName>
        <fullName evidence="3 13">DNA replication and repair protein RecF</fullName>
    </recommendedName>
</protein>
<dbReference type="RefSeq" id="WP_119716184.1">
    <property type="nucleotide sequence ID" value="NZ_OMOH01000008.1"/>
</dbReference>
<dbReference type="InterPro" id="IPR018078">
    <property type="entry name" value="DNA-binding_RecF_CS"/>
</dbReference>
<evidence type="ECO:0000256" key="13">
    <source>
        <dbReference type="HAMAP-Rule" id="MF_00365"/>
    </source>
</evidence>
<accession>A0A375I2I5</accession>
<keyword evidence="11 13" id="KW-0742">SOS response</keyword>
<evidence type="ECO:0000256" key="12">
    <source>
        <dbReference type="ARBA" id="ARBA00025401"/>
    </source>
</evidence>
<dbReference type="PROSITE" id="PS00618">
    <property type="entry name" value="RECF_2"/>
    <property type="match status" value="1"/>
</dbReference>
<dbReference type="OrthoDB" id="9803889at2"/>
<dbReference type="NCBIfam" id="TIGR00611">
    <property type="entry name" value="recf"/>
    <property type="match status" value="1"/>
</dbReference>
<evidence type="ECO:0000256" key="6">
    <source>
        <dbReference type="ARBA" id="ARBA00022741"/>
    </source>
</evidence>
<evidence type="ECO:0000256" key="10">
    <source>
        <dbReference type="ARBA" id="ARBA00023204"/>
    </source>
</evidence>
<proteinExistence type="inferred from homology"/>
<evidence type="ECO:0000256" key="7">
    <source>
        <dbReference type="ARBA" id="ARBA00022763"/>
    </source>
</evidence>
<gene>
    <name evidence="13" type="primary">recF</name>
    <name evidence="17" type="ORF">PROPJV5_2035</name>
</gene>
<dbReference type="AlphaFoldDB" id="A0A375I2I5"/>
<comment type="subcellular location">
    <subcellularLocation>
        <location evidence="1 13 14">Cytoplasm</location>
    </subcellularLocation>
</comment>